<dbReference type="GO" id="GO:0008076">
    <property type="term" value="C:voltage-gated potassium channel complex"/>
    <property type="evidence" value="ECO:0007669"/>
    <property type="project" value="InterPro"/>
</dbReference>
<feature type="transmembrane region" description="Helical" evidence="8">
    <location>
        <begin position="262"/>
        <end position="282"/>
    </location>
</feature>
<name>A0AAD9R6S9_ACRCE</name>
<evidence type="ECO:0000259" key="9">
    <source>
        <dbReference type="Pfam" id="PF07885"/>
    </source>
</evidence>
<evidence type="ECO:0000256" key="5">
    <source>
        <dbReference type="ARBA" id="ARBA00023065"/>
    </source>
</evidence>
<comment type="subcellular location">
    <subcellularLocation>
        <location evidence="1">Membrane</location>
        <topology evidence="1">Multi-pass membrane protein</topology>
    </subcellularLocation>
</comment>
<evidence type="ECO:0000313" key="11">
    <source>
        <dbReference type="Proteomes" id="UP001249851"/>
    </source>
</evidence>
<feature type="transmembrane region" description="Helical" evidence="8">
    <location>
        <begin position="196"/>
        <end position="217"/>
    </location>
</feature>
<gene>
    <name evidence="10" type="ORF">P5673_000252</name>
</gene>
<dbReference type="GO" id="GO:0015276">
    <property type="term" value="F:ligand-gated monoatomic ion channel activity"/>
    <property type="evidence" value="ECO:0007669"/>
    <property type="project" value="InterPro"/>
</dbReference>
<sequence length="389" mass="42741">MGAFTFVADRGIALKMKLTRIATVMIFMILRALPSKISDAAAPVNCSAQGLQVAILLVPPLTLKTSYNDVKTDVSSPMNKVKGGILGDLITRIIGTCIKLPPCNDHAEATKSECFQVTNFEDEQRFQEFILSKDSCTDIAFPISSRMKRALSGKKGNMKLSFHELIETPGYSLIMDTGHVNDKANTIVMTKLVQNVWPIVVLAFLFAGIAGICVWVLETSFNEEEFPRSFTRGIYEGFWWSFVSMTTVGYGDKTPKFVFGRLFGVIWIMTGLVIIAIFTATATSSINISVHGWAVVRGKKIGVLADTSAELRANQMGAKIQGLFQTSSQVLSISHKKRYPGNEVGFICNLVFNGAAFQRDHFPKSIIVLNVSAENKRLQKGISCAKENS</sequence>
<dbReference type="GO" id="GO:0005251">
    <property type="term" value="F:delayed rectifier potassium channel activity"/>
    <property type="evidence" value="ECO:0007669"/>
    <property type="project" value="TreeGrafter"/>
</dbReference>
<proteinExistence type="predicted"/>
<evidence type="ECO:0000256" key="6">
    <source>
        <dbReference type="ARBA" id="ARBA00023136"/>
    </source>
</evidence>
<keyword evidence="2" id="KW-0813">Transport</keyword>
<reference evidence="10" key="1">
    <citation type="journal article" date="2023" name="G3 (Bethesda)">
        <title>Whole genome assembly and annotation of the endangered Caribbean coral Acropora cervicornis.</title>
        <authorList>
            <person name="Selwyn J.D."/>
            <person name="Vollmer S.V."/>
        </authorList>
    </citation>
    <scope>NUCLEOTIDE SEQUENCE</scope>
    <source>
        <strain evidence="10">K2</strain>
    </source>
</reference>
<organism evidence="10 11">
    <name type="scientific">Acropora cervicornis</name>
    <name type="common">Staghorn coral</name>
    <dbReference type="NCBI Taxonomy" id="6130"/>
    <lineage>
        <taxon>Eukaryota</taxon>
        <taxon>Metazoa</taxon>
        <taxon>Cnidaria</taxon>
        <taxon>Anthozoa</taxon>
        <taxon>Hexacorallia</taxon>
        <taxon>Scleractinia</taxon>
        <taxon>Astrocoeniina</taxon>
        <taxon>Acroporidae</taxon>
        <taxon>Acropora</taxon>
    </lineage>
</organism>
<keyword evidence="7" id="KW-0407">Ion channel</keyword>
<keyword evidence="11" id="KW-1185">Reference proteome</keyword>
<evidence type="ECO:0000256" key="4">
    <source>
        <dbReference type="ARBA" id="ARBA00022989"/>
    </source>
</evidence>
<evidence type="ECO:0000256" key="2">
    <source>
        <dbReference type="ARBA" id="ARBA00022448"/>
    </source>
</evidence>
<dbReference type="PRINTS" id="PR00169">
    <property type="entry name" value="KCHANNEL"/>
</dbReference>
<dbReference type="Proteomes" id="UP001249851">
    <property type="component" value="Unassembled WGS sequence"/>
</dbReference>
<evidence type="ECO:0000256" key="8">
    <source>
        <dbReference type="SAM" id="Phobius"/>
    </source>
</evidence>
<keyword evidence="6 8" id="KW-0472">Membrane</keyword>
<dbReference type="GO" id="GO:0001508">
    <property type="term" value="P:action potential"/>
    <property type="evidence" value="ECO:0007669"/>
    <property type="project" value="TreeGrafter"/>
</dbReference>
<dbReference type="PANTHER" id="PTHR11537">
    <property type="entry name" value="VOLTAGE-GATED POTASSIUM CHANNEL"/>
    <property type="match status" value="1"/>
</dbReference>
<dbReference type="Gene3D" id="1.10.287.70">
    <property type="match status" value="1"/>
</dbReference>
<comment type="caution">
    <text evidence="10">The sequence shown here is derived from an EMBL/GenBank/DDBJ whole genome shotgun (WGS) entry which is preliminary data.</text>
</comment>
<reference evidence="10" key="2">
    <citation type="journal article" date="2023" name="Science">
        <title>Genomic signatures of disease resistance in endangered staghorn corals.</title>
        <authorList>
            <person name="Vollmer S.V."/>
            <person name="Selwyn J.D."/>
            <person name="Despard B.A."/>
            <person name="Roesel C.L."/>
        </authorList>
    </citation>
    <scope>NUCLEOTIDE SEQUENCE</scope>
    <source>
        <strain evidence="10">K2</strain>
    </source>
</reference>
<keyword evidence="4 8" id="KW-1133">Transmembrane helix</keyword>
<dbReference type="Pfam" id="PF07885">
    <property type="entry name" value="Ion_trans_2"/>
    <property type="match status" value="1"/>
</dbReference>
<dbReference type="InterPro" id="IPR013099">
    <property type="entry name" value="K_chnl_dom"/>
</dbReference>
<protein>
    <submittedName>
        <fullName evidence="10">Potassium voltage-gated channel protein Shaker</fullName>
    </submittedName>
</protein>
<keyword evidence="3 8" id="KW-0812">Transmembrane</keyword>
<feature type="transmembrane region" description="Helical" evidence="8">
    <location>
        <begin position="229"/>
        <end position="250"/>
    </location>
</feature>
<dbReference type="SUPFAM" id="SSF81324">
    <property type="entry name" value="Voltage-gated potassium channels"/>
    <property type="match status" value="1"/>
</dbReference>
<accession>A0AAD9R6S9</accession>
<dbReference type="InterPro" id="IPR028325">
    <property type="entry name" value="VG_K_chnl"/>
</dbReference>
<dbReference type="PANTHER" id="PTHR11537:SF252">
    <property type="entry name" value="POTASSIUM VOLTAGE-GATED CHANNEL PROTEIN SHAW"/>
    <property type="match status" value="1"/>
</dbReference>
<keyword evidence="5" id="KW-0406">Ion transport</keyword>
<evidence type="ECO:0000313" key="10">
    <source>
        <dbReference type="EMBL" id="KAK2574122.1"/>
    </source>
</evidence>
<evidence type="ECO:0000256" key="1">
    <source>
        <dbReference type="ARBA" id="ARBA00004141"/>
    </source>
</evidence>
<dbReference type="EMBL" id="JARQWQ010000001">
    <property type="protein sequence ID" value="KAK2574122.1"/>
    <property type="molecule type" value="Genomic_DNA"/>
</dbReference>
<feature type="domain" description="Potassium channel" evidence="9">
    <location>
        <begin position="214"/>
        <end position="284"/>
    </location>
</feature>
<evidence type="ECO:0000256" key="7">
    <source>
        <dbReference type="ARBA" id="ARBA00023303"/>
    </source>
</evidence>
<evidence type="ECO:0000256" key="3">
    <source>
        <dbReference type="ARBA" id="ARBA00022692"/>
    </source>
</evidence>
<dbReference type="AlphaFoldDB" id="A0AAD9R6S9"/>